<feature type="transmembrane region" description="Helical" evidence="1">
    <location>
        <begin position="37"/>
        <end position="59"/>
    </location>
</feature>
<dbReference type="EMBL" id="CP018155">
    <property type="protein sequence ID" value="APG64135.1"/>
    <property type="molecule type" value="Genomic_DNA"/>
</dbReference>
<keyword evidence="1" id="KW-1133">Transmembrane helix</keyword>
<dbReference type="KEGG" id="ten:LPB136_01590"/>
<protein>
    <recommendedName>
        <fullName evidence="4">Beta-carotene 15,15'-monooxygenase</fullName>
    </recommendedName>
</protein>
<keyword evidence="3" id="KW-1185">Reference proteome</keyword>
<gene>
    <name evidence="2" type="ORF">LPB136_01590</name>
</gene>
<evidence type="ECO:0000256" key="1">
    <source>
        <dbReference type="SAM" id="Phobius"/>
    </source>
</evidence>
<name>A0A1L3JG70_9FLAO</name>
<proteinExistence type="predicted"/>
<dbReference type="Proteomes" id="UP000181898">
    <property type="component" value="Chromosome"/>
</dbReference>
<accession>A0A1L3JG70</accession>
<dbReference type="RefSeq" id="WP_072554459.1">
    <property type="nucleotide sequence ID" value="NZ_CP018155.1"/>
</dbReference>
<sequence length="204" mass="23729">MDVLDNYKKAWDNQPEETDKVSQIDIYKMAHARSSSIVKWIFIIGIVEFVVLNSMYFFVDNTKSIEEYEKIGILPFYNISMVISLVVVIYFLIQFYLNYKSISVVDSTKVLMHKILKTRKTVRNYVIFNLVFVAFSIAIIVSAKINFKIETITTVQIWKTIGVSFVITGIFLGLMYGVYQLIYGILLRKLNRNYKELAKLAELN</sequence>
<feature type="transmembrane region" description="Helical" evidence="1">
    <location>
        <begin position="71"/>
        <end position="93"/>
    </location>
</feature>
<reference evidence="2 3" key="1">
    <citation type="submission" date="2016-11" db="EMBL/GenBank/DDBJ databases">
        <title>Tenacibaculum sp. LPB0136, isolated from marine environment.</title>
        <authorList>
            <person name="Kim E."/>
            <person name="Yi H."/>
        </authorList>
    </citation>
    <scope>NUCLEOTIDE SEQUENCE [LARGE SCALE GENOMIC DNA]</scope>
    <source>
        <strain evidence="2 3">LPB0136</strain>
    </source>
</reference>
<evidence type="ECO:0000313" key="3">
    <source>
        <dbReference type="Proteomes" id="UP000181898"/>
    </source>
</evidence>
<evidence type="ECO:0008006" key="4">
    <source>
        <dbReference type="Google" id="ProtNLM"/>
    </source>
</evidence>
<dbReference type="STRING" id="1850252.LPB136_01590"/>
<feature type="transmembrane region" description="Helical" evidence="1">
    <location>
        <begin position="161"/>
        <end position="186"/>
    </location>
</feature>
<keyword evidence="1" id="KW-0472">Membrane</keyword>
<feature type="transmembrane region" description="Helical" evidence="1">
    <location>
        <begin position="122"/>
        <end position="141"/>
    </location>
</feature>
<dbReference type="OrthoDB" id="709028at2"/>
<evidence type="ECO:0000313" key="2">
    <source>
        <dbReference type="EMBL" id="APG64135.1"/>
    </source>
</evidence>
<dbReference type="AlphaFoldDB" id="A0A1L3JG70"/>
<keyword evidence="1" id="KW-0812">Transmembrane</keyword>
<organism evidence="2 3">
    <name type="scientific">Tenacibaculum todarodis</name>
    <dbReference type="NCBI Taxonomy" id="1850252"/>
    <lineage>
        <taxon>Bacteria</taxon>
        <taxon>Pseudomonadati</taxon>
        <taxon>Bacteroidota</taxon>
        <taxon>Flavobacteriia</taxon>
        <taxon>Flavobacteriales</taxon>
        <taxon>Flavobacteriaceae</taxon>
        <taxon>Tenacibaculum</taxon>
    </lineage>
</organism>